<feature type="transmembrane region" description="Helical" evidence="3">
    <location>
        <begin position="107"/>
        <end position="127"/>
    </location>
</feature>
<gene>
    <name evidence="4" type="ORF">BPAG_LOCUS13073</name>
</gene>
<dbReference type="InterPro" id="IPR023415">
    <property type="entry name" value="LDLR_class-A_CS"/>
</dbReference>
<evidence type="ECO:0000256" key="2">
    <source>
        <dbReference type="PROSITE-ProRule" id="PRU00124"/>
    </source>
</evidence>
<dbReference type="PROSITE" id="PS50068">
    <property type="entry name" value="LDLRA_2"/>
    <property type="match status" value="1"/>
</dbReference>
<keyword evidence="3" id="KW-0472">Membrane</keyword>
<evidence type="ECO:0000313" key="5">
    <source>
        <dbReference type="Proteomes" id="UP000278627"/>
    </source>
</evidence>
<dbReference type="SUPFAM" id="SSF57424">
    <property type="entry name" value="LDL receptor-like module"/>
    <property type="match status" value="1"/>
</dbReference>
<feature type="disulfide bond" evidence="2">
    <location>
        <begin position="19"/>
        <end position="37"/>
    </location>
</feature>
<organism evidence="6">
    <name type="scientific">Brugia pahangi</name>
    <name type="common">Filarial nematode worm</name>
    <dbReference type="NCBI Taxonomy" id="6280"/>
    <lineage>
        <taxon>Eukaryota</taxon>
        <taxon>Metazoa</taxon>
        <taxon>Ecdysozoa</taxon>
        <taxon>Nematoda</taxon>
        <taxon>Chromadorea</taxon>
        <taxon>Rhabditida</taxon>
        <taxon>Spirurina</taxon>
        <taxon>Spiruromorpha</taxon>
        <taxon>Filarioidea</taxon>
        <taxon>Onchocercidae</taxon>
        <taxon>Brugia</taxon>
    </lineage>
</organism>
<reference evidence="4 5" key="2">
    <citation type="submission" date="2018-11" db="EMBL/GenBank/DDBJ databases">
        <authorList>
            <consortium name="Pathogen Informatics"/>
        </authorList>
    </citation>
    <scope>NUCLEOTIDE SEQUENCE [LARGE SCALE GENOMIC DNA]</scope>
</reference>
<proteinExistence type="predicted"/>
<comment type="caution">
    <text evidence="2">Lacks conserved residue(s) required for the propagation of feature annotation.</text>
</comment>
<keyword evidence="3" id="KW-0812">Transmembrane</keyword>
<protein>
    <submittedName>
        <fullName evidence="6">Low-density lipoprotein receptor domain class A</fullName>
    </submittedName>
</protein>
<keyword evidence="3" id="KW-1133">Transmembrane helix</keyword>
<evidence type="ECO:0000313" key="4">
    <source>
        <dbReference type="EMBL" id="VDN94259.1"/>
    </source>
</evidence>
<dbReference type="SMART" id="SM00192">
    <property type="entry name" value="LDLa"/>
    <property type="match status" value="1"/>
</dbReference>
<evidence type="ECO:0000313" key="6">
    <source>
        <dbReference type="WBParaSite" id="BPAG_0001314501-mRNA-1"/>
    </source>
</evidence>
<dbReference type="CDD" id="cd00112">
    <property type="entry name" value="LDLa"/>
    <property type="match status" value="1"/>
</dbReference>
<accession>A0A0N4TW48</accession>
<dbReference type="EMBL" id="UZAD01013350">
    <property type="protein sequence ID" value="VDN94259.1"/>
    <property type="molecule type" value="Genomic_DNA"/>
</dbReference>
<evidence type="ECO:0000256" key="3">
    <source>
        <dbReference type="SAM" id="Phobius"/>
    </source>
</evidence>
<sequence length="166" mass="18621">MPCASAQILTCDSPWQWMCYNGQCIAQYDLCNGIAQCTDGSDEIDCNKRLDQFVKMSASRRKWQDNGYMNVPGEEQMKSAIWSGMDKVSPTSATTTSLFSSVLFNEWLIAVVSILFIILLVVIVLQCRRQRTGLARSNRAYGIRRSLNIGQNDGEDEDLLIGSLYS</sequence>
<reference evidence="6" key="1">
    <citation type="submission" date="2017-02" db="UniProtKB">
        <authorList>
            <consortium name="WormBaseParasite"/>
        </authorList>
    </citation>
    <scope>IDENTIFICATION</scope>
</reference>
<keyword evidence="5" id="KW-1185">Reference proteome</keyword>
<dbReference type="AlphaFoldDB" id="A0A0N4TW48"/>
<evidence type="ECO:0000256" key="1">
    <source>
        <dbReference type="ARBA" id="ARBA00023157"/>
    </source>
</evidence>
<dbReference type="Proteomes" id="UP000278627">
    <property type="component" value="Unassembled WGS sequence"/>
</dbReference>
<dbReference type="Pfam" id="PF00057">
    <property type="entry name" value="Ldl_recept_a"/>
    <property type="match status" value="1"/>
</dbReference>
<name>A0A0N4TW48_BRUPA</name>
<dbReference type="Gene3D" id="4.10.400.10">
    <property type="entry name" value="Low-density Lipoprotein Receptor"/>
    <property type="match status" value="1"/>
</dbReference>
<feature type="disulfide bond" evidence="2">
    <location>
        <begin position="31"/>
        <end position="46"/>
    </location>
</feature>
<keyword evidence="1 2" id="KW-1015">Disulfide bond</keyword>
<dbReference type="WBParaSite" id="BPAG_0001314501-mRNA-1">
    <property type="protein sequence ID" value="BPAG_0001314501-mRNA-1"/>
    <property type="gene ID" value="BPAG_0001314501"/>
</dbReference>
<dbReference type="InterPro" id="IPR002172">
    <property type="entry name" value="LDrepeatLR_classA_rpt"/>
</dbReference>
<dbReference type="InterPro" id="IPR036055">
    <property type="entry name" value="LDL_receptor-like_sf"/>
</dbReference>
<dbReference type="PROSITE" id="PS01209">
    <property type="entry name" value="LDLRA_1"/>
    <property type="match status" value="1"/>
</dbReference>